<gene>
    <name evidence="1" type="ORF">METZ01_LOCUS491304</name>
</gene>
<evidence type="ECO:0000313" key="1">
    <source>
        <dbReference type="EMBL" id="SVE38450.1"/>
    </source>
</evidence>
<organism evidence="1">
    <name type="scientific">marine metagenome</name>
    <dbReference type="NCBI Taxonomy" id="408172"/>
    <lineage>
        <taxon>unclassified sequences</taxon>
        <taxon>metagenomes</taxon>
        <taxon>ecological metagenomes</taxon>
    </lineage>
</organism>
<reference evidence="1" key="1">
    <citation type="submission" date="2018-05" db="EMBL/GenBank/DDBJ databases">
        <authorList>
            <person name="Lanie J.A."/>
            <person name="Ng W.-L."/>
            <person name="Kazmierczak K.M."/>
            <person name="Andrzejewski T.M."/>
            <person name="Davidsen T.M."/>
            <person name="Wayne K.J."/>
            <person name="Tettelin H."/>
            <person name="Glass J.I."/>
            <person name="Rusch D."/>
            <person name="Podicherti R."/>
            <person name="Tsui H.-C.T."/>
            <person name="Winkler M.E."/>
        </authorList>
    </citation>
    <scope>NUCLEOTIDE SEQUENCE</scope>
</reference>
<feature type="non-terminal residue" evidence="1">
    <location>
        <position position="1"/>
    </location>
</feature>
<sequence length="69" mass="7836">VIGNKIQALLVSYLLYQTTIRFHKRIPLHNVRGLVFGNCLIVRFVMSCDVEGIPGLMLKSFSNRLEFGV</sequence>
<protein>
    <submittedName>
        <fullName evidence="1">Uncharacterized protein</fullName>
    </submittedName>
</protein>
<proteinExistence type="predicted"/>
<dbReference type="EMBL" id="UINC01213596">
    <property type="protein sequence ID" value="SVE38450.1"/>
    <property type="molecule type" value="Genomic_DNA"/>
</dbReference>
<dbReference type="AlphaFoldDB" id="A0A383D2B2"/>
<accession>A0A383D2B2</accession>
<name>A0A383D2B2_9ZZZZ</name>